<evidence type="ECO:0000313" key="1">
    <source>
        <dbReference type="EMBL" id="KAK3798191.1"/>
    </source>
</evidence>
<proteinExistence type="predicted"/>
<reference evidence="1" key="1">
    <citation type="journal article" date="2023" name="G3 (Bethesda)">
        <title>A reference genome for the long-term kleptoplast-retaining sea slug Elysia crispata morphotype clarki.</title>
        <authorList>
            <person name="Eastman K.E."/>
            <person name="Pendleton A.L."/>
            <person name="Shaikh M.A."/>
            <person name="Suttiyut T."/>
            <person name="Ogas R."/>
            <person name="Tomko P."/>
            <person name="Gavelis G."/>
            <person name="Widhalm J.R."/>
            <person name="Wisecaver J.H."/>
        </authorList>
    </citation>
    <scope>NUCLEOTIDE SEQUENCE</scope>
    <source>
        <strain evidence="1">ECLA1</strain>
    </source>
</reference>
<organism evidence="1 2">
    <name type="scientific">Elysia crispata</name>
    <name type="common">lettuce slug</name>
    <dbReference type="NCBI Taxonomy" id="231223"/>
    <lineage>
        <taxon>Eukaryota</taxon>
        <taxon>Metazoa</taxon>
        <taxon>Spiralia</taxon>
        <taxon>Lophotrochozoa</taxon>
        <taxon>Mollusca</taxon>
        <taxon>Gastropoda</taxon>
        <taxon>Heterobranchia</taxon>
        <taxon>Euthyneura</taxon>
        <taxon>Panpulmonata</taxon>
        <taxon>Sacoglossa</taxon>
        <taxon>Placobranchoidea</taxon>
        <taxon>Plakobranchidae</taxon>
        <taxon>Elysia</taxon>
    </lineage>
</organism>
<name>A0AAE1B3C9_9GAST</name>
<comment type="caution">
    <text evidence="1">The sequence shown here is derived from an EMBL/GenBank/DDBJ whole genome shotgun (WGS) entry which is preliminary data.</text>
</comment>
<accession>A0AAE1B3C9</accession>
<gene>
    <name evidence="1" type="ORF">RRG08_009513</name>
</gene>
<protein>
    <submittedName>
        <fullName evidence="1">Uncharacterized protein</fullName>
    </submittedName>
</protein>
<keyword evidence="2" id="KW-1185">Reference proteome</keyword>
<evidence type="ECO:0000313" key="2">
    <source>
        <dbReference type="Proteomes" id="UP001283361"/>
    </source>
</evidence>
<sequence length="153" mass="16922">MQVPPPDQGHSATLTSTWLETVITKTPDTVNTQKDYRKHTNQTDIFFTQGGLVGRTTDIIINIVKRCGQYGTASRDNALTSRGMDHHQKTLSSEADFFPASSWLITPVSPGLEALPSPRQRIMTSSSVMWLALSPGHHTTLWSRLRSPAGDDF</sequence>
<dbReference type="AlphaFoldDB" id="A0AAE1B3C9"/>
<dbReference type="EMBL" id="JAWDGP010000708">
    <property type="protein sequence ID" value="KAK3798191.1"/>
    <property type="molecule type" value="Genomic_DNA"/>
</dbReference>
<dbReference type="Proteomes" id="UP001283361">
    <property type="component" value="Unassembled WGS sequence"/>
</dbReference>